<dbReference type="InterPro" id="IPR019481">
    <property type="entry name" value="TFIIIC_triple_barrel"/>
</dbReference>
<dbReference type="EnsemblPlants" id="Pp3c23_5480V3.2">
    <property type="protein sequence ID" value="Pp3c23_5480V3.2"/>
    <property type="gene ID" value="Pp3c23_5480"/>
</dbReference>
<dbReference type="OrthoDB" id="1877767at2759"/>
<feature type="region of interest" description="Disordered" evidence="1">
    <location>
        <begin position="168"/>
        <end position="187"/>
    </location>
</feature>
<dbReference type="GO" id="GO:0006383">
    <property type="term" value="P:transcription by RNA polymerase III"/>
    <property type="evidence" value="ECO:0000318"/>
    <property type="project" value="GO_Central"/>
</dbReference>
<dbReference type="Pfam" id="PF10419">
    <property type="entry name" value="TFIIIC_sub6"/>
    <property type="match status" value="1"/>
</dbReference>
<dbReference type="PANTHER" id="PTHR21860">
    <property type="entry name" value="TRANSCRIPTION INITIATION FACTOR IIIC TFIIIC , POLYPEPTIDE 6-RELATED"/>
    <property type="match status" value="1"/>
</dbReference>
<dbReference type="GeneID" id="112276096"/>
<dbReference type="RefSeq" id="XP_073386745.1">
    <property type="nucleotide sequence ID" value="XM_073530644.1"/>
</dbReference>
<dbReference type="EnsemblPlants" id="Pp3c23_5480V3.1">
    <property type="protein sequence ID" value="Pp3c23_5480V3.1"/>
    <property type="gene ID" value="Pp3c23_5480"/>
</dbReference>
<dbReference type="RefSeq" id="XP_024362874.1">
    <property type="nucleotide sequence ID" value="XM_024507106.2"/>
</dbReference>
<proteinExistence type="predicted"/>
<keyword evidence="5" id="KW-1185">Reference proteome</keyword>
<feature type="region of interest" description="Disordered" evidence="1">
    <location>
        <begin position="1"/>
        <end position="84"/>
    </location>
</feature>
<feature type="compositionally biased region" description="Basic and acidic residues" evidence="1">
    <location>
        <begin position="13"/>
        <end position="29"/>
    </location>
</feature>
<evidence type="ECO:0000259" key="2">
    <source>
        <dbReference type="Pfam" id="PF10419"/>
    </source>
</evidence>
<organism evidence="3">
    <name type="scientific">Physcomitrium patens</name>
    <name type="common">Spreading-leaved earth moss</name>
    <name type="synonym">Physcomitrella patens</name>
    <dbReference type="NCBI Taxonomy" id="3218"/>
    <lineage>
        <taxon>Eukaryota</taxon>
        <taxon>Viridiplantae</taxon>
        <taxon>Streptophyta</taxon>
        <taxon>Embryophyta</taxon>
        <taxon>Bryophyta</taxon>
        <taxon>Bryophytina</taxon>
        <taxon>Bryopsida</taxon>
        <taxon>Funariidae</taxon>
        <taxon>Funariales</taxon>
        <taxon>Funariaceae</taxon>
        <taxon>Physcomitrium</taxon>
    </lineage>
</organism>
<dbReference type="PaxDb" id="3218-PP1S16_32V6.1"/>
<dbReference type="Gramene" id="Pp3c23_5480V3.2">
    <property type="protein sequence ID" value="Pp3c23_5480V3.2"/>
    <property type="gene ID" value="Pp3c23_5480"/>
</dbReference>
<dbReference type="Gramene" id="Pp3c23_5480V3.1">
    <property type="protein sequence ID" value="Pp3c23_5480V3.1"/>
    <property type="gene ID" value="Pp3c23_5480"/>
</dbReference>
<reference evidence="4" key="3">
    <citation type="submission" date="2020-12" db="UniProtKB">
        <authorList>
            <consortium name="EnsemblPlants"/>
        </authorList>
    </citation>
    <scope>IDENTIFICATION</scope>
</reference>
<dbReference type="EMBL" id="ABEU02000023">
    <property type="protein sequence ID" value="PNR28952.1"/>
    <property type="molecule type" value="Genomic_DNA"/>
</dbReference>
<dbReference type="PANTHER" id="PTHR21860:SF2">
    <property type="entry name" value="GENERAL TRANSCRIPTION FACTOR 3C POLYPEPTIDE 6"/>
    <property type="match status" value="1"/>
</dbReference>
<feature type="compositionally biased region" description="Basic and acidic residues" evidence="1">
    <location>
        <begin position="68"/>
        <end position="78"/>
    </location>
</feature>
<evidence type="ECO:0000313" key="4">
    <source>
        <dbReference type="EnsemblPlants" id="Pp3c23_5480V3.1"/>
    </source>
</evidence>
<dbReference type="RefSeq" id="XP_024362875.1">
    <property type="nucleotide sequence ID" value="XM_024507107.2"/>
</dbReference>
<dbReference type="AlphaFoldDB" id="A0A2K1II47"/>
<dbReference type="InterPro" id="IPR042771">
    <property type="entry name" value="GTF3C6-like"/>
</dbReference>
<gene>
    <name evidence="4" type="primary">LOC112276096</name>
    <name evidence="3" type="ORF">PHYPA_027644</name>
</gene>
<name>A0A2K1II47_PHYPA</name>
<dbReference type="RefSeq" id="XP_073386744.1">
    <property type="nucleotide sequence ID" value="XM_073530643.1"/>
</dbReference>
<reference evidence="3 5" key="2">
    <citation type="journal article" date="2018" name="Plant J.">
        <title>The Physcomitrella patens chromosome-scale assembly reveals moss genome structure and evolution.</title>
        <authorList>
            <person name="Lang D."/>
            <person name="Ullrich K.K."/>
            <person name="Murat F."/>
            <person name="Fuchs J."/>
            <person name="Jenkins J."/>
            <person name="Haas F.B."/>
            <person name="Piednoel M."/>
            <person name="Gundlach H."/>
            <person name="Van Bel M."/>
            <person name="Meyberg R."/>
            <person name="Vives C."/>
            <person name="Morata J."/>
            <person name="Symeonidi A."/>
            <person name="Hiss M."/>
            <person name="Muchero W."/>
            <person name="Kamisugi Y."/>
            <person name="Saleh O."/>
            <person name="Blanc G."/>
            <person name="Decker E.L."/>
            <person name="van Gessel N."/>
            <person name="Grimwood J."/>
            <person name="Hayes R.D."/>
            <person name="Graham S.W."/>
            <person name="Gunter L.E."/>
            <person name="McDaniel S.F."/>
            <person name="Hoernstein S.N.W."/>
            <person name="Larsson A."/>
            <person name="Li F.W."/>
            <person name="Perroud P.F."/>
            <person name="Phillips J."/>
            <person name="Ranjan P."/>
            <person name="Rokshar D.S."/>
            <person name="Rothfels C.J."/>
            <person name="Schneider L."/>
            <person name="Shu S."/>
            <person name="Stevenson D.W."/>
            <person name="Thummler F."/>
            <person name="Tillich M."/>
            <person name="Villarreal Aguilar J.C."/>
            <person name="Widiez T."/>
            <person name="Wong G.K."/>
            <person name="Wymore A."/>
            <person name="Zhang Y."/>
            <person name="Zimmer A.D."/>
            <person name="Quatrano R.S."/>
            <person name="Mayer K.F.X."/>
            <person name="Goodstein D."/>
            <person name="Casacuberta J.M."/>
            <person name="Vandepoele K."/>
            <person name="Reski R."/>
            <person name="Cuming A.C."/>
            <person name="Tuskan G.A."/>
            <person name="Maumus F."/>
            <person name="Salse J."/>
            <person name="Schmutz J."/>
            <person name="Rensing S.A."/>
        </authorList>
    </citation>
    <scope>NUCLEOTIDE SEQUENCE [LARGE SCALE GENOMIC DNA]</scope>
    <source>
        <strain evidence="4 5">cv. Gransden 2004</strain>
    </source>
</reference>
<evidence type="ECO:0000313" key="3">
    <source>
        <dbReference type="EMBL" id="PNR28952.1"/>
    </source>
</evidence>
<feature type="domain" description="Transcription factor TFIIIC triple barrel" evidence="2">
    <location>
        <begin position="100"/>
        <end position="208"/>
    </location>
</feature>
<dbReference type="STRING" id="3218.A0A2K1II47"/>
<protein>
    <recommendedName>
        <fullName evidence="2">Transcription factor TFIIIC triple barrel domain-containing protein</fullName>
    </recommendedName>
</protein>
<dbReference type="Proteomes" id="UP000006727">
    <property type="component" value="Chromosome 23"/>
</dbReference>
<evidence type="ECO:0000313" key="5">
    <source>
        <dbReference type="Proteomes" id="UP000006727"/>
    </source>
</evidence>
<sequence>MSLHCKKTVVSEGHFEKESDVQNEDKEGQAMDLENETSAGVEDIEVEVNTDGTDDKATTQVDEAGPEGEERKEEKVPNEETGNEAMILVDRDDAEEADEEEWEEEYVVLDLDDIFHGVPVPSDAYTLSDLDTLNPTLTLDSGLKMTGHYVETVGTVVVYSEKEKEISEAPGESQEVPISEDPNAVKKEKKPLKRIRGVCKLERKLKFCAVPMEDAPLNNGLSMEVVPLKNTVPTEDVAVQNVVLEEDAPLDTTTEVVDATPKIAVPTEDSALENITQIVVGSCKIGGLTEDTSLECSMPADSKQISSIGEASLETDMQVEDASPQHIAPVDDASPKCAVVTKDASPDTAMPMDSHNAVPAVDVSYGNDV</sequence>
<dbReference type="GO" id="GO:0000127">
    <property type="term" value="C:transcription factor TFIIIC complex"/>
    <property type="evidence" value="ECO:0000318"/>
    <property type="project" value="GO_Central"/>
</dbReference>
<accession>A0A2K1II47</accession>
<evidence type="ECO:0000256" key="1">
    <source>
        <dbReference type="SAM" id="MobiDB-lite"/>
    </source>
</evidence>
<reference evidence="3 5" key="1">
    <citation type="journal article" date="2008" name="Science">
        <title>The Physcomitrella genome reveals evolutionary insights into the conquest of land by plants.</title>
        <authorList>
            <person name="Rensing S."/>
            <person name="Lang D."/>
            <person name="Zimmer A."/>
            <person name="Terry A."/>
            <person name="Salamov A."/>
            <person name="Shapiro H."/>
            <person name="Nishiyama T."/>
            <person name="Perroud P.-F."/>
            <person name="Lindquist E."/>
            <person name="Kamisugi Y."/>
            <person name="Tanahashi T."/>
            <person name="Sakakibara K."/>
            <person name="Fujita T."/>
            <person name="Oishi K."/>
            <person name="Shin-I T."/>
            <person name="Kuroki Y."/>
            <person name="Toyoda A."/>
            <person name="Suzuki Y."/>
            <person name="Hashimoto A."/>
            <person name="Yamaguchi K."/>
            <person name="Sugano A."/>
            <person name="Kohara Y."/>
            <person name="Fujiyama A."/>
            <person name="Anterola A."/>
            <person name="Aoki S."/>
            <person name="Ashton N."/>
            <person name="Barbazuk W.B."/>
            <person name="Barker E."/>
            <person name="Bennetzen J."/>
            <person name="Bezanilla M."/>
            <person name="Blankenship R."/>
            <person name="Cho S.H."/>
            <person name="Dutcher S."/>
            <person name="Estelle M."/>
            <person name="Fawcett J.A."/>
            <person name="Gundlach H."/>
            <person name="Hanada K."/>
            <person name="Heyl A."/>
            <person name="Hicks K.A."/>
            <person name="Hugh J."/>
            <person name="Lohr M."/>
            <person name="Mayer K."/>
            <person name="Melkozernov A."/>
            <person name="Murata T."/>
            <person name="Nelson D."/>
            <person name="Pils B."/>
            <person name="Prigge M."/>
            <person name="Reiss B."/>
            <person name="Renner T."/>
            <person name="Rombauts S."/>
            <person name="Rushton P."/>
            <person name="Sanderfoot A."/>
            <person name="Schween G."/>
            <person name="Shiu S.-H."/>
            <person name="Stueber K."/>
            <person name="Theodoulou F.L."/>
            <person name="Tu H."/>
            <person name="Van de Peer Y."/>
            <person name="Verrier P.J."/>
            <person name="Waters E."/>
            <person name="Wood A."/>
            <person name="Yang L."/>
            <person name="Cove D."/>
            <person name="Cuming A."/>
            <person name="Hasebe M."/>
            <person name="Lucas S."/>
            <person name="Mishler D.B."/>
            <person name="Reski R."/>
            <person name="Grigoriev I."/>
            <person name="Quatrano R.S."/>
            <person name="Boore J.L."/>
        </authorList>
    </citation>
    <scope>NUCLEOTIDE SEQUENCE [LARGE SCALE GENOMIC DNA]</scope>
    <source>
        <strain evidence="4 5">cv. Gransden 2004</strain>
    </source>
</reference>
<dbReference type="Gene3D" id="2.60.40.4370">
    <property type="match status" value="1"/>
</dbReference>